<name>A0A1H0D048_9ACTN</name>
<keyword evidence="3" id="KW-1185">Reference proteome</keyword>
<evidence type="ECO:0000259" key="1">
    <source>
        <dbReference type="Pfam" id="PF06259"/>
    </source>
</evidence>
<dbReference type="GO" id="GO:0016787">
    <property type="term" value="F:hydrolase activity"/>
    <property type="evidence" value="ECO:0007669"/>
    <property type="project" value="UniProtKB-KW"/>
</dbReference>
<dbReference type="STRING" id="310781.SAMN05216259_10515"/>
<dbReference type="RefSeq" id="WP_245771353.1">
    <property type="nucleotide sequence ID" value="NZ_FNIE01000005.1"/>
</dbReference>
<sequence length="396" mass="41480">MIPARRQLSRISVRTLLALAVAFVMLATTGWTGLRPHAADDARAAAVAAWMTGTVGVRHLPSPNAAPGAIARFFASLTASQRLGLAKRYPLVVGNLNGVAPALRYTANRFALIHQRTVALRRSHSSDLSYEGQQDAADLAQRYTSLLSGHRQILAFDPTGSGRVAEVLGDLSTARRVAVVVPGVDTDLLTFERDTKTYQAPAGMARELYAAERHDDPGAHTAVIAWADYTAPAGLGLDASTGTLAQRGAVRLNGLLSALPQRAQVALFCHSYGSVLCGVAAPGLPGRVSDLTVLGSPGMRANNVADLHTRAHVWAVRDSGDWIGDVPHLEFAGLGHGPDPVSRSFGARVISSTGASGHPNYFAPDTTSLANFAEIALGSYTAVACRNGLACTAGLP</sequence>
<gene>
    <name evidence="2" type="ORF">SAMN05216259_10515</name>
</gene>
<feature type="domain" description="DUF1023" evidence="1">
    <location>
        <begin position="157"/>
        <end position="330"/>
    </location>
</feature>
<protein>
    <submittedName>
        <fullName evidence="2">Alpha/beta hydrolase</fullName>
    </submittedName>
</protein>
<keyword evidence="2" id="KW-0378">Hydrolase</keyword>
<dbReference type="InterPro" id="IPR010427">
    <property type="entry name" value="DUF1023"/>
</dbReference>
<dbReference type="Proteomes" id="UP000199341">
    <property type="component" value="Unassembled WGS sequence"/>
</dbReference>
<proteinExistence type="predicted"/>
<dbReference type="SUPFAM" id="SSF53474">
    <property type="entry name" value="alpha/beta-Hydrolases"/>
    <property type="match status" value="1"/>
</dbReference>
<evidence type="ECO:0000313" key="2">
    <source>
        <dbReference type="EMBL" id="SDN63416.1"/>
    </source>
</evidence>
<evidence type="ECO:0000313" key="3">
    <source>
        <dbReference type="Proteomes" id="UP000199341"/>
    </source>
</evidence>
<dbReference type="AlphaFoldDB" id="A0A1H0D048"/>
<dbReference type="EMBL" id="FNIE01000005">
    <property type="protein sequence ID" value="SDN63416.1"/>
    <property type="molecule type" value="Genomic_DNA"/>
</dbReference>
<reference evidence="2 3" key="1">
    <citation type="submission" date="2016-10" db="EMBL/GenBank/DDBJ databases">
        <authorList>
            <person name="de Groot N.N."/>
        </authorList>
    </citation>
    <scope>NUCLEOTIDE SEQUENCE [LARGE SCALE GENOMIC DNA]</scope>
    <source>
        <strain evidence="2 3">CGMCC 4.2022</strain>
    </source>
</reference>
<dbReference type="Pfam" id="PF06259">
    <property type="entry name" value="Abhydrolase_8"/>
    <property type="match status" value="1"/>
</dbReference>
<organism evidence="2 3">
    <name type="scientific">Actinacidiphila guanduensis</name>
    <dbReference type="NCBI Taxonomy" id="310781"/>
    <lineage>
        <taxon>Bacteria</taxon>
        <taxon>Bacillati</taxon>
        <taxon>Actinomycetota</taxon>
        <taxon>Actinomycetes</taxon>
        <taxon>Kitasatosporales</taxon>
        <taxon>Streptomycetaceae</taxon>
        <taxon>Actinacidiphila</taxon>
    </lineage>
</organism>
<accession>A0A1H0D048</accession>
<dbReference type="InterPro" id="IPR029058">
    <property type="entry name" value="AB_hydrolase_fold"/>
</dbReference>